<evidence type="ECO:0000259" key="13">
    <source>
        <dbReference type="Pfam" id="PF01288"/>
    </source>
</evidence>
<comment type="function">
    <text evidence="10">Catalyzes the transfer of pyrophosphate from adenosine triphosphate (ATP) to 6-hydroxymethyl-7,8-dihydropterin, an enzymatic step in folate biosynthesis pathway.</text>
</comment>
<dbReference type="PANTHER" id="PTHR43071:SF1">
    <property type="entry name" value="2-AMINO-4-HYDROXY-6-HYDROXYMETHYLDIHYDROPTERIDINE PYROPHOSPHOKINASE"/>
    <property type="match status" value="1"/>
</dbReference>
<evidence type="ECO:0000256" key="1">
    <source>
        <dbReference type="ARBA" id="ARBA00005051"/>
    </source>
</evidence>
<dbReference type="NCBIfam" id="TIGR01498">
    <property type="entry name" value="folK"/>
    <property type="match status" value="1"/>
</dbReference>
<dbReference type="CDD" id="cd00483">
    <property type="entry name" value="HPPK"/>
    <property type="match status" value="1"/>
</dbReference>
<dbReference type="SUPFAM" id="SSF55083">
    <property type="entry name" value="6-hydroxymethyl-7,8-dihydropterin pyrophosphokinase, HPPK"/>
    <property type="match status" value="1"/>
</dbReference>
<evidence type="ECO:0000256" key="6">
    <source>
        <dbReference type="ARBA" id="ARBA00022741"/>
    </source>
</evidence>
<evidence type="ECO:0000256" key="8">
    <source>
        <dbReference type="ARBA" id="ARBA00022840"/>
    </source>
</evidence>
<evidence type="ECO:0000256" key="5">
    <source>
        <dbReference type="ARBA" id="ARBA00022679"/>
    </source>
</evidence>
<evidence type="ECO:0000313" key="14">
    <source>
        <dbReference type="EMBL" id="PPZ90696.1"/>
    </source>
</evidence>
<keyword evidence="7 14" id="KW-0418">Kinase</keyword>
<dbReference type="GO" id="GO:0046656">
    <property type="term" value="P:folic acid biosynthetic process"/>
    <property type="evidence" value="ECO:0007669"/>
    <property type="project" value="UniProtKB-KW"/>
</dbReference>
<evidence type="ECO:0000313" key="15">
    <source>
        <dbReference type="Proteomes" id="UP000238565"/>
    </source>
</evidence>
<dbReference type="Gene3D" id="3.30.70.560">
    <property type="entry name" value="7,8-Dihydro-6-hydroxymethylpterin-pyrophosphokinase HPPK"/>
    <property type="match status" value="1"/>
</dbReference>
<evidence type="ECO:0000256" key="7">
    <source>
        <dbReference type="ARBA" id="ARBA00022777"/>
    </source>
</evidence>
<evidence type="ECO:0000256" key="3">
    <source>
        <dbReference type="ARBA" id="ARBA00013253"/>
    </source>
</evidence>
<dbReference type="InterPro" id="IPR000550">
    <property type="entry name" value="Hppk"/>
</dbReference>
<dbReference type="InterPro" id="IPR035907">
    <property type="entry name" value="Hppk_sf"/>
</dbReference>
<evidence type="ECO:0000256" key="11">
    <source>
        <dbReference type="ARBA" id="ARBA00029766"/>
    </source>
</evidence>
<comment type="pathway">
    <text evidence="1">Cofactor biosynthesis; tetrahydrofolate biosynthesis; 2-amino-4-hydroxy-6-hydroxymethyl-7,8-dihydropteridine diphosphate from 7,8-dihydroneopterin triphosphate: step 4/4.</text>
</comment>
<dbReference type="AlphaFoldDB" id="A0A2S7I286"/>
<comment type="caution">
    <text evidence="14">The sequence shown here is derived from an EMBL/GenBank/DDBJ whole genome shotgun (WGS) entry which is preliminary data.</text>
</comment>
<keyword evidence="5" id="KW-0808">Transferase</keyword>
<protein>
    <recommendedName>
        <fullName evidence="4">2-amino-4-hydroxy-6-hydroxymethyldihydropteridine pyrophosphokinase</fullName>
        <ecNumber evidence="3">2.7.6.3</ecNumber>
    </recommendedName>
    <alternativeName>
        <fullName evidence="11">6-hydroxymethyl-7,8-dihydropterin pyrophosphokinase</fullName>
    </alternativeName>
    <alternativeName>
        <fullName evidence="12">7,8-dihydro-6-hydroxymethylpterin-pyrophosphokinase</fullName>
    </alternativeName>
</protein>
<dbReference type="EMBL" id="PTPZ01000009">
    <property type="protein sequence ID" value="PPZ90696.1"/>
    <property type="molecule type" value="Genomic_DNA"/>
</dbReference>
<keyword evidence="9" id="KW-0289">Folate biosynthesis</keyword>
<evidence type="ECO:0000256" key="9">
    <source>
        <dbReference type="ARBA" id="ARBA00022909"/>
    </source>
</evidence>
<dbReference type="GO" id="GO:0003848">
    <property type="term" value="F:2-amino-4-hydroxy-6-hydroxymethyldihydropteridine diphosphokinase activity"/>
    <property type="evidence" value="ECO:0007669"/>
    <property type="project" value="UniProtKB-EC"/>
</dbReference>
<dbReference type="RefSeq" id="WP_104794421.1">
    <property type="nucleotide sequence ID" value="NZ_PTPZ01000009.1"/>
</dbReference>
<name>A0A2S7I286_9FLAO</name>
<dbReference type="GO" id="GO:0016301">
    <property type="term" value="F:kinase activity"/>
    <property type="evidence" value="ECO:0007669"/>
    <property type="project" value="UniProtKB-KW"/>
</dbReference>
<dbReference type="PANTHER" id="PTHR43071">
    <property type="entry name" value="2-AMINO-4-HYDROXY-6-HYDROXYMETHYLDIHYDROPTERIDINE PYROPHOSPHOKINASE"/>
    <property type="match status" value="1"/>
</dbReference>
<gene>
    <name evidence="14" type="primary">folK</name>
    <name evidence="14" type="ORF">C3729_12300</name>
</gene>
<evidence type="ECO:0000256" key="10">
    <source>
        <dbReference type="ARBA" id="ARBA00029409"/>
    </source>
</evidence>
<keyword evidence="8" id="KW-0067">ATP-binding</keyword>
<dbReference type="Pfam" id="PF01288">
    <property type="entry name" value="HPPK"/>
    <property type="match status" value="1"/>
</dbReference>
<proteinExistence type="inferred from homology"/>
<dbReference type="EC" id="2.7.6.3" evidence="3"/>
<sequence length="141" mass="16136">MSLHYVVLLLGSNLGNTKSNLNRAIAKIENCLGNIIKSSEMIETQPVEFESSNVFRNMALVLVTSHSPCELLKKIKIIEKDMGRNYDSMVLGKYEDRIIDIDIVTFNGIIYDSKKLKIPHTKHLLEREFSRKILESLNVEK</sequence>
<dbReference type="GO" id="GO:0046654">
    <property type="term" value="P:tetrahydrofolate biosynthetic process"/>
    <property type="evidence" value="ECO:0007669"/>
    <property type="project" value="UniProtKB-UniPathway"/>
</dbReference>
<dbReference type="UniPathway" id="UPA00077">
    <property type="reaction ID" value="UER00155"/>
</dbReference>
<evidence type="ECO:0000256" key="4">
    <source>
        <dbReference type="ARBA" id="ARBA00016218"/>
    </source>
</evidence>
<evidence type="ECO:0000256" key="2">
    <source>
        <dbReference type="ARBA" id="ARBA00005810"/>
    </source>
</evidence>
<accession>A0A2S7I286</accession>
<comment type="similarity">
    <text evidence="2">Belongs to the HPPK family.</text>
</comment>
<keyword evidence="6" id="KW-0547">Nucleotide-binding</keyword>
<dbReference type="Proteomes" id="UP000238565">
    <property type="component" value="Unassembled WGS sequence"/>
</dbReference>
<dbReference type="GO" id="GO:0005524">
    <property type="term" value="F:ATP binding"/>
    <property type="evidence" value="ECO:0007669"/>
    <property type="project" value="UniProtKB-KW"/>
</dbReference>
<reference evidence="14 15" key="1">
    <citation type="submission" date="2018-02" db="EMBL/GenBank/DDBJ databases">
        <title>Draft genome sequence of bacterial isolates from marine environment.</title>
        <authorList>
            <person name="Singh S.K."/>
            <person name="Hill R."/>
            <person name="Major S."/>
            <person name="Cai H."/>
            <person name="Li Y."/>
        </authorList>
    </citation>
    <scope>NUCLEOTIDE SEQUENCE [LARGE SCALE GENOMIC DNA]</scope>
    <source>
        <strain evidence="14 15">IMET F</strain>
    </source>
</reference>
<organism evidence="14 15">
    <name type="scientific">Cloacibacterium normanense</name>
    <dbReference type="NCBI Taxonomy" id="237258"/>
    <lineage>
        <taxon>Bacteria</taxon>
        <taxon>Pseudomonadati</taxon>
        <taxon>Bacteroidota</taxon>
        <taxon>Flavobacteriia</taxon>
        <taxon>Flavobacteriales</taxon>
        <taxon>Weeksellaceae</taxon>
    </lineage>
</organism>
<feature type="domain" description="7,8-dihydro-6-hydroxymethylpterin-pyrophosphokinase" evidence="13">
    <location>
        <begin position="8"/>
        <end position="136"/>
    </location>
</feature>
<evidence type="ECO:0000256" key="12">
    <source>
        <dbReference type="ARBA" id="ARBA00033413"/>
    </source>
</evidence>